<evidence type="ECO:0000313" key="5">
    <source>
        <dbReference type="Proteomes" id="UP000198281"/>
    </source>
</evidence>
<name>A0A239F9Q4_9SPHN</name>
<evidence type="ECO:0000313" key="4">
    <source>
        <dbReference type="EMBL" id="SNS53770.1"/>
    </source>
</evidence>
<evidence type="ECO:0000256" key="2">
    <source>
        <dbReference type="ARBA" id="ARBA00022801"/>
    </source>
</evidence>
<dbReference type="OrthoDB" id="7585660at2"/>
<feature type="domain" description="HIRAN" evidence="3">
    <location>
        <begin position="14"/>
        <end position="60"/>
    </location>
</feature>
<gene>
    <name evidence="4" type="ORF">SAMN06295912_108142</name>
</gene>
<dbReference type="GO" id="GO:0016818">
    <property type="term" value="F:hydrolase activity, acting on acid anhydrides, in phosphorus-containing anhydrides"/>
    <property type="evidence" value="ECO:0007669"/>
    <property type="project" value="InterPro"/>
</dbReference>
<dbReference type="InterPro" id="IPR014905">
    <property type="entry name" value="HIRAN"/>
</dbReference>
<dbReference type="AlphaFoldDB" id="A0A239F9Q4"/>
<dbReference type="Gene3D" id="3.30.70.2330">
    <property type="match status" value="1"/>
</dbReference>
<dbReference type="GO" id="GO:0008270">
    <property type="term" value="F:zinc ion binding"/>
    <property type="evidence" value="ECO:0007669"/>
    <property type="project" value="InterPro"/>
</dbReference>
<keyword evidence="5" id="KW-1185">Reference proteome</keyword>
<sequence>MSKLYPVGIVGERNYQSAIKRCRQGERVYICHEPDNPYDDLALKVETGGGQTIGYIARTSWLRDAIHEEGRGCTATILSIAAGDAGALGVVLNVALSDDDVRERSYASERVGVGETMGAIGRSIAKLFK</sequence>
<evidence type="ECO:0000256" key="1">
    <source>
        <dbReference type="ARBA" id="ARBA00022723"/>
    </source>
</evidence>
<dbReference type="GO" id="GO:0003676">
    <property type="term" value="F:nucleic acid binding"/>
    <property type="evidence" value="ECO:0007669"/>
    <property type="project" value="InterPro"/>
</dbReference>
<dbReference type="RefSeq" id="WP_089219425.1">
    <property type="nucleotide sequence ID" value="NZ_FZOS01000008.1"/>
</dbReference>
<dbReference type="Proteomes" id="UP000198281">
    <property type="component" value="Unassembled WGS sequence"/>
</dbReference>
<reference evidence="5" key="1">
    <citation type="submission" date="2017-06" db="EMBL/GenBank/DDBJ databases">
        <authorList>
            <person name="Varghese N."/>
            <person name="Submissions S."/>
        </authorList>
    </citation>
    <scope>NUCLEOTIDE SEQUENCE [LARGE SCALE GENOMIC DNA]</scope>
    <source>
        <strain evidence="5">LNB2</strain>
    </source>
</reference>
<evidence type="ECO:0000259" key="3">
    <source>
        <dbReference type="Pfam" id="PF08797"/>
    </source>
</evidence>
<dbReference type="EMBL" id="FZOS01000008">
    <property type="protein sequence ID" value="SNS53770.1"/>
    <property type="molecule type" value="Genomic_DNA"/>
</dbReference>
<keyword evidence="2" id="KW-0378">Hydrolase</keyword>
<accession>A0A239F9Q4</accession>
<dbReference type="Pfam" id="PF08797">
    <property type="entry name" value="HIRAN"/>
    <property type="match status" value="1"/>
</dbReference>
<protein>
    <submittedName>
        <fullName evidence="4">HIRAN domain-containing protein</fullName>
    </submittedName>
</protein>
<keyword evidence="1" id="KW-0479">Metal-binding</keyword>
<organism evidence="4 5">
    <name type="scientific">Edaphosphingomonas laterariae</name>
    <dbReference type="NCBI Taxonomy" id="861865"/>
    <lineage>
        <taxon>Bacteria</taxon>
        <taxon>Pseudomonadati</taxon>
        <taxon>Pseudomonadota</taxon>
        <taxon>Alphaproteobacteria</taxon>
        <taxon>Sphingomonadales</taxon>
        <taxon>Rhizorhabdaceae</taxon>
        <taxon>Edaphosphingomonas</taxon>
    </lineage>
</organism>
<proteinExistence type="predicted"/>